<dbReference type="Proteomes" id="UP000799753">
    <property type="component" value="Unassembled WGS sequence"/>
</dbReference>
<dbReference type="OrthoDB" id="1925334at2759"/>
<proteinExistence type="predicted"/>
<dbReference type="AlphaFoldDB" id="A0A6A6S0M9"/>
<dbReference type="EMBL" id="MU006784">
    <property type="protein sequence ID" value="KAF2640907.1"/>
    <property type="molecule type" value="Genomic_DNA"/>
</dbReference>
<evidence type="ECO:0000313" key="2">
    <source>
        <dbReference type="Proteomes" id="UP000799753"/>
    </source>
</evidence>
<reference evidence="1" key="1">
    <citation type="journal article" date="2020" name="Stud. Mycol.">
        <title>101 Dothideomycetes genomes: a test case for predicting lifestyles and emergence of pathogens.</title>
        <authorList>
            <person name="Haridas S."/>
            <person name="Albert R."/>
            <person name="Binder M."/>
            <person name="Bloem J."/>
            <person name="Labutti K."/>
            <person name="Salamov A."/>
            <person name="Andreopoulos B."/>
            <person name="Baker S."/>
            <person name="Barry K."/>
            <person name="Bills G."/>
            <person name="Bluhm B."/>
            <person name="Cannon C."/>
            <person name="Castanera R."/>
            <person name="Culley D."/>
            <person name="Daum C."/>
            <person name="Ezra D."/>
            <person name="Gonzalez J."/>
            <person name="Henrissat B."/>
            <person name="Kuo A."/>
            <person name="Liang C."/>
            <person name="Lipzen A."/>
            <person name="Lutzoni F."/>
            <person name="Magnuson J."/>
            <person name="Mondo S."/>
            <person name="Nolan M."/>
            <person name="Ohm R."/>
            <person name="Pangilinan J."/>
            <person name="Park H.-J."/>
            <person name="Ramirez L."/>
            <person name="Alfaro M."/>
            <person name="Sun H."/>
            <person name="Tritt A."/>
            <person name="Yoshinaga Y."/>
            <person name="Zwiers L.-H."/>
            <person name="Turgeon B."/>
            <person name="Goodwin S."/>
            <person name="Spatafora J."/>
            <person name="Crous P."/>
            <person name="Grigoriev I."/>
        </authorList>
    </citation>
    <scope>NUCLEOTIDE SEQUENCE</scope>
    <source>
        <strain evidence="1">CBS 473.64</strain>
    </source>
</reference>
<protein>
    <submittedName>
        <fullName evidence="1">Uncharacterized protein</fullName>
    </submittedName>
</protein>
<gene>
    <name evidence="1" type="ORF">P280DRAFT_469593</name>
</gene>
<sequence length="69" mass="7442">MSYDAGIHHVPQASKQAGNQHLTCLPLSFSAATFPSGLPTTKIPHSPMIIPPTYYVVSPPLSSRGRVKR</sequence>
<keyword evidence="2" id="KW-1185">Reference proteome</keyword>
<name>A0A6A6S0M9_9PLEO</name>
<evidence type="ECO:0000313" key="1">
    <source>
        <dbReference type="EMBL" id="KAF2640907.1"/>
    </source>
</evidence>
<organism evidence="1 2">
    <name type="scientific">Massarina eburnea CBS 473.64</name>
    <dbReference type="NCBI Taxonomy" id="1395130"/>
    <lineage>
        <taxon>Eukaryota</taxon>
        <taxon>Fungi</taxon>
        <taxon>Dikarya</taxon>
        <taxon>Ascomycota</taxon>
        <taxon>Pezizomycotina</taxon>
        <taxon>Dothideomycetes</taxon>
        <taxon>Pleosporomycetidae</taxon>
        <taxon>Pleosporales</taxon>
        <taxon>Massarineae</taxon>
        <taxon>Massarinaceae</taxon>
        <taxon>Massarina</taxon>
    </lineage>
</organism>
<accession>A0A6A6S0M9</accession>